<dbReference type="InterPro" id="IPR014001">
    <property type="entry name" value="Helicase_ATP-bd"/>
</dbReference>
<protein>
    <submittedName>
        <fullName evidence="15">RNA helicase</fullName>
    </submittedName>
</protein>
<dbReference type="Gene3D" id="3.40.50.300">
    <property type="entry name" value="P-loop containing nucleotide triphosphate hydrolases"/>
    <property type="match status" value="2"/>
</dbReference>
<evidence type="ECO:0000256" key="7">
    <source>
        <dbReference type="ARBA" id="ARBA00022989"/>
    </source>
</evidence>
<feature type="transmembrane region" description="Helical" evidence="11">
    <location>
        <begin position="865"/>
        <end position="885"/>
    </location>
</feature>
<dbReference type="Gene3D" id="1.20.1080.10">
    <property type="entry name" value="Glycerol uptake facilitator protein"/>
    <property type="match status" value="2"/>
</dbReference>
<accession>A0A2P6VEV2</accession>
<feature type="domain" description="Helicase ATP-binding" evidence="12">
    <location>
        <begin position="93"/>
        <end position="266"/>
    </location>
</feature>
<feature type="transmembrane region" description="Helical" evidence="11">
    <location>
        <begin position="502"/>
        <end position="527"/>
    </location>
</feature>
<feature type="compositionally biased region" description="Low complexity" evidence="10">
    <location>
        <begin position="33"/>
        <end position="56"/>
    </location>
</feature>
<dbReference type="GO" id="GO:0015267">
    <property type="term" value="F:channel activity"/>
    <property type="evidence" value="ECO:0007669"/>
    <property type="project" value="InterPro"/>
</dbReference>
<dbReference type="PANTHER" id="PTHR47959:SF24">
    <property type="entry name" value="ATP-DEPENDENT RNA HELICASE"/>
    <property type="match status" value="1"/>
</dbReference>
<feature type="region of interest" description="Disordered" evidence="10">
    <location>
        <begin position="1"/>
        <end position="61"/>
    </location>
</feature>
<evidence type="ECO:0000256" key="8">
    <source>
        <dbReference type="ARBA" id="ARBA00023136"/>
    </source>
</evidence>
<gene>
    <name evidence="15" type="ORF">C2E20_3881</name>
</gene>
<dbReference type="GO" id="GO:0016020">
    <property type="term" value="C:membrane"/>
    <property type="evidence" value="ECO:0007669"/>
    <property type="project" value="UniProtKB-SubCell"/>
</dbReference>
<evidence type="ECO:0000256" key="3">
    <source>
        <dbReference type="ARBA" id="ARBA00022741"/>
    </source>
</evidence>
<evidence type="ECO:0000256" key="6">
    <source>
        <dbReference type="ARBA" id="ARBA00022840"/>
    </source>
</evidence>
<keyword evidence="6" id="KW-0067">ATP-binding</keyword>
<dbReference type="PANTHER" id="PTHR47959">
    <property type="entry name" value="ATP-DEPENDENT RNA HELICASE RHLE-RELATED"/>
    <property type="match status" value="1"/>
</dbReference>
<dbReference type="AlphaFoldDB" id="A0A2P6VEV2"/>
<comment type="subcellular location">
    <subcellularLocation>
        <location evidence="1">Membrane</location>
        <topology evidence="1">Multi-pass membrane protein</topology>
    </subcellularLocation>
</comment>
<feature type="short sequence motif" description="Q motif" evidence="9">
    <location>
        <begin position="62"/>
        <end position="90"/>
    </location>
</feature>
<dbReference type="PROSITE" id="PS51195">
    <property type="entry name" value="Q_MOTIF"/>
    <property type="match status" value="1"/>
</dbReference>
<evidence type="ECO:0000259" key="13">
    <source>
        <dbReference type="PROSITE" id="PS51194"/>
    </source>
</evidence>
<evidence type="ECO:0000256" key="9">
    <source>
        <dbReference type="PROSITE-ProRule" id="PRU00552"/>
    </source>
</evidence>
<proteinExistence type="predicted"/>
<feature type="transmembrane region" description="Helical" evidence="11">
    <location>
        <begin position="823"/>
        <end position="844"/>
    </location>
</feature>
<dbReference type="Pfam" id="PF00230">
    <property type="entry name" value="MIP"/>
    <property type="match status" value="2"/>
</dbReference>
<dbReference type="Proteomes" id="UP000239649">
    <property type="component" value="Unassembled WGS sequence"/>
</dbReference>
<keyword evidence="8 11" id="KW-0472">Membrane</keyword>
<dbReference type="CDD" id="cd18787">
    <property type="entry name" value="SF2_C_DEAD"/>
    <property type="match status" value="1"/>
</dbReference>
<dbReference type="OrthoDB" id="10261904at2759"/>
<dbReference type="InterPro" id="IPR000629">
    <property type="entry name" value="RNA-helicase_DEAD-box_CS"/>
</dbReference>
<sequence length="945" mass="101569">MSSEEGVSLFSRAPKPKRRRVSDNPQPAKDINEAALADAQAPAEPERAPPQASEPEVAPEGATFRQLGLSEWLDRVCAGLGMREPTAVQRGTIPAVLAGRNVIGVAHTGSGKTAAFALPILQQLARDPYGVFALVLTPTRELAFQLADQFRALGAGMSLRDSVVIGGLDMTTQAKELARRPHVVIATPGRLAGLLRQDSQLARAFARAKFLVLDEADRLLEPSFEAELATVLGTLPEERQTLLFSATMTQTLVALQKQLLRDAYHFQAYEGLQTADRLRQEYLFVPAKVKEVYLAHLLGQLEDLKCRSAIIFAGTCKGCHLLSVLLEELGIAAAALHSHKPQRARLAALDRFKSGAVPILLATDVASRGLDIPTVDLVVNFDLPMLARDYVHRVGRTARAGRRGWSLSFVTQYDIELVQEIEGLVGHKMEEYKAEEGEVLKGITKVYAAKRAASLRVAEEEARGVGGGAQCGSEIVATAMVIYLGESIIANELLAKTKGARMGWLAVALGFGMSFGVVIFMFGYISAHLNPATCLALWVAGKISFTHFLALAGAEFAGALIGAFLVFLHYVPHFKTVPEPMAANADELLLRTRDALSPEALAISSYNTRPDGRPDGVAGIKAGLGRAIQDVRYFFTESVPAPEAHNDLVEVALGHDEVKAGASEGRGAAPLRRRSVQVCDVHRRLKDMSLEEFKEKLHLKGGAGADGVTRAASINLGQLSRLAAGDSAIGEVPASTRGSSEGLAAEQGFAFEADATGPGAVGRQSASAAGKLAGVNKAWRDAYQRHVQRFDEKQGRLFDAAVVADQNAKLSIFATRPAIYTPVFNFLAEFMCTTALIFGALVMYARRDLLTPEGKAQFQSTEGMWIGFFVFVCILGLGGPTGIAANPARDFSPRLAHALLPIAGKGSSEWWYAWIPFWAPFLGGAAAGGLYLAFQNLNHSQYVRA</sequence>
<evidence type="ECO:0000256" key="4">
    <source>
        <dbReference type="ARBA" id="ARBA00022801"/>
    </source>
</evidence>
<dbReference type="STRING" id="554055.A0A2P6VEV2"/>
<dbReference type="InterPro" id="IPR027417">
    <property type="entry name" value="P-loop_NTPase"/>
</dbReference>
<keyword evidence="7 11" id="KW-1133">Transmembrane helix</keyword>
<dbReference type="InterPro" id="IPR050079">
    <property type="entry name" value="DEAD_box_RNA_helicase"/>
</dbReference>
<dbReference type="CDD" id="cd17955">
    <property type="entry name" value="DEADc_DDX49"/>
    <property type="match status" value="1"/>
</dbReference>
<feature type="transmembrane region" description="Helical" evidence="11">
    <location>
        <begin position="911"/>
        <end position="934"/>
    </location>
</feature>
<keyword evidence="16" id="KW-1185">Reference proteome</keyword>
<dbReference type="InterPro" id="IPR001650">
    <property type="entry name" value="Helicase_C-like"/>
</dbReference>
<dbReference type="SUPFAM" id="SSF52540">
    <property type="entry name" value="P-loop containing nucleoside triphosphate hydrolases"/>
    <property type="match status" value="1"/>
</dbReference>
<comment type="caution">
    <text evidence="15">The sequence shown here is derived from an EMBL/GenBank/DDBJ whole genome shotgun (WGS) entry which is preliminary data.</text>
</comment>
<keyword evidence="4" id="KW-0378">Hydrolase</keyword>
<dbReference type="InterPro" id="IPR000425">
    <property type="entry name" value="MIP"/>
</dbReference>
<dbReference type="GO" id="GO:0003676">
    <property type="term" value="F:nucleic acid binding"/>
    <property type="evidence" value="ECO:0007669"/>
    <property type="project" value="InterPro"/>
</dbReference>
<dbReference type="GO" id="GO:0005829">
    <property type="term" value="C:cytosol"/>
    <property type="evidence" value="ECO:0007669"/>
    <property type="project" value="TreeGrafter"/>
</dbReference>
<dbReference type="GO" id="GO:0003724">
    <property type="term" value="F:RNA helicase activity"/>
    <property type="evidence" value="ECO:0007669"/>
    <property type="project" value="InterPro"/>
</dbReference>
<feature type="domain" description="DEAD-box RNA helicase Q" evidence="14">
    <location>
        <begin position="62"/>
        <end position="90"/>
    </location>
</feature>
<dbReference type="SMART" id="SM00490">
    <property type="entry name" value="HELICc"/>
    <property type="match status" value="1"/>
</dbReference>
<evidence type="ECO:0000256" key="2">
    <source>
        <dbReference type="ARBA" id="ARBA00022692"/>
    </source>
</evidence>
<dbReference type="InterPro" id="IPR011545">
    <property type="entry name" value="DEAD/DEAH_box_helicase_dom"/>
</dbReference>
<name>A0A2P6VEV2_9CHLO</name>
<dbReference type="InterPro" id="IPR014014">
    <property type="entry name" value="RNA_helicase_DEAD_Q_motif"/>
</dbReference>
<dbReference type="SUPFAM" id="SSF81338">
    <property type="entry name" value="Aquaporin-like"/>
    <property type="match status" value="2"/>
</dbReference>
<evidence type="ECO:0000256" key="10">
    <source>
        <dbReference type="SAM" id="MobiDB-lite"/>
    </source>
</evidence>
<evidence type="ECO:0000259" key="14">
    <source>
        <dbReference type="PROSITE" id="PS51195"/>
    </source>
</evidence>
<keyword evidence="5 15" id="KW-0347">Helicase</keyword>
<keyword evidence="3" id="KW-0547">Nucleotide-binding</keyword>
<dbReference type="PROSITE" id="PS00039">
    <property type="entry name" value="DEAD_ATP_HELICASE"/>
    <property type="match status" value="1"/>
</dbReference>
<evidence type="ECO:0000313" key="16">
    <source>
        <dbReference type="Proteomes" id="UP000239649"/>
    </source>
</evidence>
<reference evidence="15 16" key="1">
    <citation type="journal article" date="2018" name="Plant J.">
        <title>Genome sequences of Chlorella sorokiniana UTEX 1602 and Micractinium conductrix SAG 241.80: implications to maltose excretion by a green alga.</title>
        <authorList>
            <person name="Arriola M.B."/>
            <person name="Velmurugan N."/>
            <person name="Zhang Y."/>
            <person name="Plunkett M.H."/>
            <person name="Hondzo H."/>
            <person name="Barney B.M."/>
        </authorList>
    </citation>
    <scope>NUCLEOTIDE SEQUENCE [LARGE SCALE GENOMIC DNA]</scope>
    <source>
        <strain evidence="15 16">SAG 241.80</strain>
    </source>
</reference>
<evidence type="ECO:0000256" key="5">
    <source>
        <dbReference type="ARBA" id="ARBA00022806"/>
    </source>
</evidence>
<evidence type="ECO:0000313" key="15">
    <source>
        <dbReference type="EMBL" id="PSC72599.1"/>
    </source>
</evidence>
<feature type="transmembrane region" description="Helical" evidence="11">
    <location>
        <begin position="548"/>
        <end position="571"/>
    </location>
</feature>
<feature type="domain" description="Helicase C-terminal" evidence="13">
    <location>
        <begin position="300"/>
        <end position="440"/>
    </location>
</feature>
<dbReference type="PROSITE" id="PS51194">
    <property type="entry name" value="HELICASE_CTER"/>
    <property type="match status" value="1"/>
</dbReference>
<dbReference type="InterPro" id="IPR023271">
    <property type="entry name" value="Aquaporin-like"/>
</dbReference>
<dbReference type="PROSITE" id="PS51192">
    <property type="entry name" value="HELICASE_ATP_BIND_1"/>
    <property type="match status" value="1"/>
</dbReference>
<organism evidence="15 16">
    <name type="scientific">Micractinium conductrix</name>
    <dbReference type="NCBI Taxonomy" id="554055"/>
    <lineage>
        <taxon>Eukaryota</taxon>
        <taxon>Viridiplantae</taxon>
        <taxon>Chlorophyta</taxon>
        <taxon>core chlorophytes</taxon>
        <taxon>Trebouxiophyceae</taxon>
        <taxon>Chlorellales</taxon>
        <taxon>Chlorellaceae</taxon>
        <taxon>Chlorella clade</taxon>
        <taxon>Micractinium</taxon>
    </lineage>
</organism>
<keyword evidence="2 11" id="KW-0812">Transmembrane</keyword>
<dbReference type="Pfam" id="PF00270">
    <property type="entry name" value="DEAD"/>
    <property type="match status" value="1"/>
</dbReference>
<dbReference type="Pfam" id="PF00271">
    <property type="entry name" value="Helicase_C"/>
    <property type="match status" value="1"/>
</dbReference>
<evidence type="ECO:0000259" key="12">
    <source>
        <dbReference type="PROSITE" id="PS51192"/>
    </source>
</evidence>
<dbReference type="EMBL" id="LHPF02000009">
    <property type="protein sequence ID" value="PSC72599.1"/>
    <property type="molecule type" value="Genomic_DNA"/>
</dbReference>
<evidence type="ECO:0000256" key="11">
    <source>
        <dbReference type="SAM" id="Phobius"/>
    </source>
</evidence>
<evidence type="ECO:0000256" key="1">
    <source>
        <dbReference type="ARBA" id="ARBA00004141"/>
    </source>
</evidence>
<dbReference type="SMART" id="SM00487">
    <property type="entry name" value="DEXDc"/>
    <property type="match status" value="1"/>
</dbReference>
<dbReference type="GO" id="GO:0016787">
    <property type="term" value="F:hydrolase activity"/>
    <property type="evidence" value="ECO:0007669"/>
    <property type="project" value="UniProtKB-KW"/>
</dbReference>
<dbReference type="GO" id="GO:0005524">
    <property type="term" value="F:ATP binding"/>
    <property type="evidence" value="ECO:0007669"/>
    <property type="project" value="UniProtKB-KW"/>
</dbReference>